<dbReference type="RefSeq" id="WP_072580890.1">
    <property type="nucleotide sequence ID" value="NZ_CP016020.1"/>
</dbReference>
<dbReference type="AlphaFoldDB" id="A0A1L3MUR8"/>
<accession>A0A1L3MUR8</accession>
<evidence type="ECO:0000313" key="2">
    <source>
        <dbReference type="Proteomes" id="UP000181936"/>
    </source>
</evidence>
<dbReference type="Proteomes" id="UP000181936">
    <property type="component" value="Chromosome"/>
</dbReference>
<dbReference type="KEGG" id="bwh:A9C19_15805"/>
<evidence type="ECO:0000313" key="1">
    <source>
        <dbReference type="EMBL" id="APH06087.1"/>
    </source>
</evidence>
<keyword evidence="2" id="KW-1185">Reference proteome</keyword>
<protein>
    <submittedName>
        <fullName evidence="1">Uncharacterized protein</fullName>
    </submittedName>
</protein>
<proteinExistence type="predicted"/>
<gene>
    <name evidence="1" type="ORF">A9C19_15805</name>
</gene>
<dbReference type="EMBL" id="CP016020">
    <property type="protein sequence ID" value="APH06087.1"/>
    <property type="molecule type" value="Genomic_DNA"/>
</dbReference>
<organism evidence="1 2">
    <name type="scientific">Bacillus weihaiensis</name>
    <dbReference type="NCBI Taxonomy" id="1547283"/>
    <lineage>
        <taxon>Bacteria</taxon>
        <taxon>Bacillati</taxon>
        <taxon>Bacillota</taxon>
        <taxon>Bacilli</taxon>
        <taxon>Bacillales</taxon>
        <taxon>Bacillaceae</taxon>
        <taxon>Bacillus</taxon>
    </lineage>
</organism>
<reference evidence="1 2" key="1">
    <citation type="journal article" date="2016" name="Sci. Rep.">
        <title>Complete genome sequence and transcriptomic analysis of a novel marine strain Bacillus weihaiensis reveals the mechanism of brown algae degradation.</title>
        <authorList>
            <person name="Zhu Y."/>
            <person name="Chen P."/>
            <person name="Bao Y."/>
            <person name="Men Y."/>
            <person name="Zeng Y."/>
            <person name="Yang J."/>
            <person name="Sun J."/>
            <person name="Sun Y."/>
        </authorList>
    </citation>
    <scope>NUCLEOTIDE SEQUENCE [LARGE SCALE GENOMIC DNA]</scope>
    <source>
        <strain evidence="1 2">Alg07</strain>
    </source>
</reference>
<sequence>MLETFNETSIASYLRTMIKENCQRLNEENVDEKMTAKIEGKIEAYNEFLERFGFKAESCKE</sequence>
<name>A0A1L3MUR8_9BACI</name>
<dbReference type="OrthoDB" id="2902906at2"/>
<dbReference type="STRING" id="1547283.A9C19_15805"/>